<feature type="compositionally biased region" description="Basic and acidic residues" evidence="1">
    <location>
        <begin position="697"/>
        <end position="706"/>
    </location>
</feature>
<protein>
    <submittedName>
        <fullName evidence="2">Uncharacterized protein</fullName>
    </submittedName>
</protein>
<feature type="region of interest" description="Disordered" evidence="1">
    <location>
        <begin position="183"/>
        <end position="203"/>
    </location>
</feature>
<evidence type="ECO:0000313" key="2">
    <source>
        <dbReference type="EMBL" id="SLM41018.1"/>
    </source>
</evidence>
<sequence length="833" mass="91212">MTTSLLPRRCLSCLRTAKIGRHPLVVYHGQIQWFSSTRIRADTESVDPKPSSARSSSSTGPPFYQCSILSGNLSLFIADRFVLPHLTQHTGQNIPLLVLFVTPSLSSLLNEDSVFFQHILGRLFSKLEIGREIDLLAAVVDSIPHLPEQYLKAVEADIPSNHGLGSDGISLLLSESCRTAPDLWSPRQKSRERESMDIQQRSTVSFKHEPPERWLKWATGRFPPVVYTVHSLELPLANTMFHNAQTSTMFAQRWTVTHNGETPRFERIKQTPLTQQTLNLTKTIGDGDLSVNLPLLPITVPRRVTAAMGNIIRRIQIGDTPEAHAPASEELEKDIHSYFERLGAEETRVGVWALVTPQEVWVSQAQTTRERTLFSCIGNGARLHKVLSGGGGWGIKQGLLSLDPHSTYSRSDQASELMIEDDGDLEAEKQAVLGHLVKPGDVVQFFIHRPKPIRTGVPQEPSHTQTLFSPVHGFRTTIFGTIPSTMDAMPAQSTTHSPHTLIHTHFGALSEQGLSLKITTHNAQAPDIPTPVGATPVGTVVQTKLDVPYARVGWIPTPQMFHKQLGHILELHKTQGVRIRRITLYENEADTPSGTRVHRKMVPVLPEAEGGGEEGGVFGALDKLASGVGALDDSPLGRDSQSAFDSTARDSSERGRKDEGGGGVPVSDEGDVRFRYPNDSPLRRESQALSGPAARGSYERGRKDEGADLAAVFGQWSKGFRRSENESEPEKQPSEGTRDGPAAATGEVPASSTESPAPFAAPAFTPHGHQVLTNPAPTPVYRKGVLAVTAGMRELDGRRFRILRHQSLGKVMRWDGMGNVDGGGDRGFQVGWE</sequence>
<dbReference type="AlphaFoldDB" id="A0A1W5DCY9"/>
<feature type="compositionally biased region" description="Low complexity" evidence="1">
    <location>
        <begin position="749"/>
        <end position="766"/>
    </location>
</feature>
<feature type="compositionally biased region" description="Basic and acidic residues" evidence="1">
    <location>
        <begin position="647"/>
        <end position="660"/>
    </location>
</feature>
<feature type="region of interest" description="Disordered" evidence="1">
    <location>
        <begin position="632"/>
        <end position="777"/>
    </location>
</feature>
<feature type="compositionally biased region" description="Basic and acidic residues" evidence="1">
    <location>
        <begin position="670"/>
        <end position="686"/>
    </location>
</feature>
<evidence type="ECO:0000256" key="1">
    <source>
        <dbReference type="SAM" id="MobiDB-lite"/>
    </source>
</evidence>
<dbReference type="EMBL" id="FWEW01003757">
    <property type="protein sequence ID" value="SLM41018.1"/>
    <property type="molecule type" value="Genomic_DNA"/>
</dbReference>
<name>A0A1W5DCY9_9LECA</name>
<reference evidence="3" key="1">
    <citation type="submission" date="2017-03" db="EMBL/GenBank/DDBJ databases">
        <authorList>
            <person name="Sharma R."/>
            <person name="Thines M."/>
        </authorList>
    </citation>
    <scope>NUCLEOTIDE SEQUENCE [LARGE SCALE GENOMIC DNA]</scope>
</reference>
<accession>A0A1W5DCY9</accession>
<dbReference type="Proteomes" id="UP000192927">
    <property type="component" value="Unassembled WGS sequence"/>
</dbReference>
<proteinExistence type="predicted"/>
<feature type="compositionally biased region" description="Basic and acidic residues" evidence="1">
    <location>
        <begin position="721"/>
        <end position="738"/>
    </location>
</feature>
<evidence type="ECO:0000313" key="3">
    <source>
        <dbReference type="Proteomes" id="UP000192927"/>
    </source>
</evidence>
<organism evidence="2 3">
    <name type="scientific">Lasallia pustulata</name>
    <dbReference type="NCBI Taxonomy" id="136370"/>
    <lineage>
        <taxon>Eukaryota</taxon>
        <taxon>Fungi</taxon>
        <taxon>Dikarya</taxon>
        <taxon>Ascomycota</taxon>
        <taxon>Pezizomycotina</taxon>
        <taxon>Lecanoromycetes</taxon>
        <taxon>OSLEUM clade</taxon>
        <taxon>Umbilicariomycetidae</taxon>
        <taxon>Umbilicariales</taxon>
        <taxon>Umbilicariaceae</taxon>
        <taxon>Lasallia</taxon>
    </lineage>
</organism>
<keyword evidence="3" id="KW-1185">Reference proteome</keyword>